<evidence type="ECO:0000313" key="2">
    <source>
        <dbReference type="EMBL" id="URD81921.1"/>
    </source>
</evidence>
<reference evidence="2" key="1">
    <citation type="submission" date="2022-05" db="EMBL/GenBank/DDBJ databases">
        <title>The Musa troglodytarum L. genome provides insights into the mechanism of non-climacteric behaviour and enrichment of carotenoids.</title>
        <authorList>
            <person name="Wang J."/>
        </authorList>
    </citation>
    <scope>NUCLEOTIDE SEQUENCE</scope>
    <source>
        <tissue evidence="2">Leaf</tissue>
    </source>
</reference>
<keyword evidence="3" id="KW-1185">Reference proteome</keyword>
<proteinExistence type="predicted"/>
<dbReference type="Proteomes" id="UP001055439">
    <property type="component" value="Chromosome 10"/>
</dbReference>
<gene>
    <name evidence="2" type="ORF">MUK42_18626</name>
</gene>
<evidence type="ECO:0000313" key="3">
    <source>
        <dbReference type="Proteomes" id="UP001055439"/>
    </source>
</evidence>
<dbReference type="AlphaFoldDB" id="A0A9E7ESL7"/>
<accession>A0A9E7ESL7</accession>
<dbReference type="EMBL" id="CP097503">
    <property type="protein sequence ID" value="URD81921.1"/>
    <property type="molecule type" value="Genomic_DNA"/>
</dbReference>
<organism evidence="2 3">
    <name type="scientific">Musa troglodytarum</name>
    <name type="common">fe'i banana</name>
    <dbReference type="NCBI Taxonomy" id="320322"/>
    <lineage>
        <taxon>Eukaryota</taxon>
        <taxon>Viridiplantae</taxon>
        <taxon>Streptophyta</taxon>
        <taxon>Embryophyta</taxon>
        <taxon>Tracheophyta</taxon>
        <taxon>Spermatophyta</taxon>
        <taxon>Magnoliopsida</taxon>
        <taxon>Liliopsida</taxon>
        <taxon>Zingiberales</taxon>
        <taxon>Musaceae</taxon>
        <taxon>Musa</taxon>
    </lineage>
</organism>
<feature type="region of interest" description="Disordered" evidence="1">
    <location>
        <begin position="95"/>
        <end position="114"/>
    </location>
</feature>
<protein>
    <submittedName>
        <fullName evidence="2">Uncharacterized protein</fullName>
    </submittedName>
</protein>
<evidence type="ECO:0000256" key="1">
    <source>
        <dbReference type="SAM" id="MobiDB-lite"/>
    </source>
</evidence>
<feature type="compositionally biased region" description="Basic and acidic residues" evidence="1">
    <location>
        <begin position="57"/>
        <end position="71"/>
    </location>
</feature>
<sequence length="114" mass="12992">MGLLLHRMDIIMRLLTYRLDIITGMLTHLLNSTARDEQHKVIAIMRLCCFAGNRQSDSPKKTTDKEDKRSLESQPAADVKLPAKKKKTVRFDLPPTVMGEAENNSDMPIYDDSF</sequence>
<feature type="region of interest" description="Disordered" evidence="1">
    <location>
        <begin position="53"/>
        <end position="84"/>
    </location>
</feature>
<name>A0A9E7ESL7_9LILI</name>